<proteinExistence type="predicted"/>
<keyword evidence="2" id="KW-1185">Reference proteome</keyword>
<dbReference type="EMBL" id="CP063213">
    <property type="protein sequence ID" value="QOR45256.1"/>
    <property type="molecule type" value="Genomic_DNA"/>
</dbReference>
<protein>
    <submittedName>
        <fullName evidence="1">DUF952 domain-containing protein</fullName>
    </submittedName>
</protein>
<accession>A0A7M1QTR2</accession>
<dbReference type="Proteomes" id="UP000595053">
    <property type="component" value="Chromosome"/>
</dbReference>
<dbReference type="AlphaFoldDB" id="A0A7M1QTR2"/>
<dbReference type="Pfam" id="PF06108">
    <property type="entry name" value="DUF952"/>
    <property type="match status" value="1"/>
</dbReference>
<accession>A0A8A5U6U3</accession>
<evidence type="ECO:0000313" key="2">
    <source>
        <dbReference type="Proteomes" id="UP000595053"/>
    </source>
</evidence>
<name>A0A7M1QTR2_9ACTO</name>
<evidence type="ECO:0000313" key="1">
    <source>
        <dbReference type="EMBL" id="QOR45256.1"/>
    </source>
</evidence>
<organism evidence="1 2">
    <name type="scientific">Trueperella pecoris</name>
    <dbReference type="NCBI Taxonomy" id="2733571"/>
    <lineage>
        <taxon>Bacteria</taxon>
        <taxon>Bacillati</taxon>
        <taxon>Actinomycetota</taxon>
        <taxon>Actinomycetes</taxon>
        <taxon>Actinomycetales</taxon>
        <taxon>Actinomycetaceae</taxon>
        <taxon>Trueperella</taxon>
    </lineage>
</organism>
<sequence>MSTIFHIALPEDLADAEREGTYDMSTRDVTLGEQGYIHASANAAQVEMVRLAIYDDRDDLVLLELDTDELAEVGLTVAMEPGDPDDPDSDLFPHIYGGVIPFRLLHRIEWPTR</sequence>
<dbReference type="SUPFAM" id="SSF56399">
    <property type="entry name" value="ADP-ribosylation"/>
    <property type="match status" value="1"/>
</dbReference>
<dbReference type="Gene3D" id="3.20.170.20">
    <property type="entry name" value="Protein of unknown function DUF952"/>
    <property type="match status" value="1"/>
</dbReference>
<reference evidence="1 2" key="1">
    <citation type="submission" date="2020-10" db="EMBL/GenBank/DDBJ databases">
        <title>Trueperella pecoris sp. nov. isolated from bovine and porcine specimens.</title>
        <authorList>
            <person name="Schoenecker L."/>
            <person name="Schnydrig P."/>
            <person name="Brodard I."/>
            <person name="Thomann A."/>
            <person name="Hemphill A."/>
            <person name="Rodriguez-Campos S."/>
            <person name="Perreten V."/>
            <person name="Jores J."/>
            <person name="Kittl S."/>
        </authorList>
    </citation>
    <scope>NUCLEOTIDE SEQUENCE [LARGE SCALE GENOMIC DNA]</scope>
    <source>
        <strain evidence="1 2">15A0121</strain>
    </source>
</reference>
<gene>
    <name evidence="1" type="ORF">INS88_08220</name>
</gene>
<dbReference type="InterPro" id="IPR009297">
    <property type="entry name" value="DUF952"/>
</dbReference>
<dbReference type="RefSeq" id="WP_193326995.1">
    <property type="nucleotide sequence ID" value="NZ_CP053291.1"/>
</dbReference>